<evidence type="ECO:0000259" key="2">
    <source>
        <dbReference type="SMART" id="SM00460"/>
    </source>
</evidence>
<evidence type="ECO:0000313" key="3">
    <source>
        <dbReference type="EMBL" id="MCS3918323.1"/>
    </source>
</evidence>
<dbReference type="Pfam" id="PF01841">
    <property type="entry name" value="Transglut_core"/>
    <property type="match status" value="1"/>
</dbReference>
<dbReference type="PANTHER" id="PTHR38339:SF1">
    <property type="entry name" value="TRANSGLUTAMINASE-LIKE DOMAIN-CONTAINING PROTEIN"/>
    <property type="match status" value="1"/>
</dbReference>
<proteinExistence type="predicted"/>
<accession>A0ABT2EK44</accession>
<dbReference type="InterPro" id="IPR002931">
    <property type="entry name" value="Transglutaminase-like"/>
</dbReference>
<feature type="chain" id="PRO_5046703189" evidence="1">
    <location>
        <begin position="24"/>
        <end position="368"/>
    </location>
</feature>
<organism evidence="3 4">
    <name type="scientific">Candidatus Fervidibacter sacchari</name>
    <dbReference type="NCBI Taxonomy" id="1448929"/>
    <lineage>
        <taxon>Bacteria</taxon>
        <taxon>Candidatus Fervidibacterota</taxon>
        <taxon>Candidatus Fervidibacter</taxon>
    </lineage>
</organism>
<protein>
    <submittedName>
        <fullName evidence="3">Transglutaminase-like putative cysteine protease</fullName>
    </submittedName>
</protein>
<feature type="signal peptide" evidence="1">
    <location>
        <begin position="1"/>
        <end position="23"/>
    </location>
</feature>
<evidence type="ECO:0000256" key="1">
    <source>
        <dbReference type="SAM" id="SignalP"/>
    </source>
</evidence>
<keyword evidence="1" id="KW-0732">Signal</keyword>
<dbReference type="InterPro" id="IPR038765">
    <property type="entry name" value="Papain-like_cys_pep_sf"/>
</dbReference>
<dbReference type="EMBL" id="JANUCP010000001">
    <property type="protein sequence ID" value="MCS3918323.1"/>
    <property type="molecule type" value="Genomic_DNA"/>
</dbReference>
<evidence type="ECO:0000313" key="4">
    <source>
        <dbReference type="Proteomes" id="UP001204798"/>
    </source>
</evidence>
<reference evidence="3 4" key="1">
    <citation type="submission" date="2022-08" db="EMBL/GenBank/DDBJ databases">
        <title>Bacterial and archaeal communities from various locations to study Microbial Dark Matter (Phase II).</title>
        <authorList>
            <person name="Stepanauskas R."/>
        </authorList>
    </citation>
    <scope>NUCLEOTIDE SEQUENCE [LARGE SCALE GENOMIC DNA]</scope>
    <source>
        <strain evidence="3 4">PD1</strain>
    </source>
</reference>
<sequence length="368" mass="41169">MYRFVLGVASLSVLSLFAVGVLAGDSCHCGGQKSDKGATIRTLTTRFTYKAVVPELPAGTKALDLWLPIPSDDRWQTVRDVQVSSPYPHRITQEQKFGNRMVYVRVTGQGTRDKFEVAVSFIVERKEVRVLGDNGQVNKTCSCSPNCNCPHCQADKNLRQLSLQPETLVPVGSRFLTIAAEVTKGKKADLEKIRALFEHVVATMQYDYKRESPKLGEGDVAFICDFRKGNCSDLHSYLISLARSIGVPAYLEYGFPLAGIPLPEPLPKEGKIGGYHCWTWVYDEQVGWFPVDASDARRWLDANRPEVKDFLFGNLVLERSAVAVSRGRDIVLNPPQKGKPLNYFIYPYAEADGQSVKVNWELTYQLLQ</sequence>
<dbReference type="RefSeq" id="WP_302898670.1">
    <property type="nucleotide sequence ID" value="NZ_CP130454.1"/>
</dbReference>
<feature type="domain" description="Transglutaminase-like" evidence="2">
    <location>
        <begin position="223"/>
        <end position="295"/>
    </location>
</feature>
<dbReference type="PANTHER" id="PTHR38339">
    <property type="entry name" value="TRANSGLUTAMINASE DOMAIN PROTEIN"/>
    <property type="match status" value="1"/>
</dbReference>
<name>A0ABT2EK44_9BACT</name>
<dbReference type="SMART" id="SM00460">
    <property type="entry name" value="TGc"/>
    <property type="match status" value="1"/>
</dbReference>
<keyword evidence="4" id="KW-1185">Reference proteome</keyword>
<gene>
    <name evidence="3" type="ORF">M2350_000720</name>
</gene>
<dbReference type="Gene3D" id="3.10.620.30">
    <property type="match status" value="1"/>
</dbReference>
<dbReference type="SUPFAM" id="SSF54001">
    <property type="entry name" value="Cysteine proteinases"/>
    <property type="match status" value="1"/>
</dbReference>
<dbReference type="Proteomes" id="UP001204798">
    <property type="component" value="Unassembled WGS sequence"/>
</dbReference>
<comment type="caution">
    <text evidence="3">The sequence shown here is derived from an EMBL/GenBank/DDBJ whole genome shotgun (WGS) entry which is preliminary data.</text>
</comment>